<dbReference type="RefSeq" id="WP_189330174.1">
    <property type="nucleotide sequence ID" value="NZ_AP023356.1"/>
</dbReference>
<gene>
    <name evidence="1" type="ORF">Aiant_84680</name>
</gene>
<dbReference type="InterPro" id="IPR039366">
    <property type="entry name" value="Pilotin"/>
</dbReference>
<reference evidence="1 2" key="1">
    <citation type="submission" date="2020-08" db="EMBL/GenBank/DDBJ databases">
        <title>Whole genome shotgun sequence of Actinoplanes ianthinogenes NBRC 13996.</title>
        <authorList>
            <person name="Komaki H."/>
            <person name="Tamura T."/>
        </authorList>
    </citation>
    <scope>NUCLEOTIDE SEQUENCE [LARGE SCALE GENOMIC DNA]</scope>
    <source>
        <strain evidence="1 2">NBRC 13996</strain>
    </source>
</reference>
<organism evidence="1 2">
    <name type="scientific">Actinoplanes ianthinogenes</name>
    <dbReference type="NCBI Taxonomy" id="122358"/>
    <lineage>
        <taxon>Bacteria</taxon>
        <taxon>Bacillati</taxon>
        <taxon>Actinomycetota</taxon>
        <taxon>Actinomycetes</taxon>
        <taxon>Micromonosporales</taxon>
        <taxon>Micromonosporaceae</taxon>
        <taxon>Actinoplanes</taxon>
    </lineage>
</organism>
<keyword evidence="2" id="KW-1185">Reference proteome</keyword>
<dbReference type="Pfam" id="PF09619">
    <property type="entry name" value="YscW"/>
    <property type="match status" value="1"/>
</dbReference>
<evidence type="ECO:0000313" key="1">
    <source>
        <dbReference type="EMBL" id="BCJ47811.1"/>
    </source>
</evidence>
<evidence type="ECO:0000313" key="2">
    <source>
        <dbReference type="Proteomes" id="UP000676967"/>
    </source>
</evidence>
<protein>
    <submittedName>
        <fullName evidence="1">Uncharacterized protein</fullName>
    </submittedName>
</protein>
<proteinExistence type="predicted"/>
<sequence length="120" mass="12550">MGDGPGTTVTGRIVFPAGERPGEAARVVARIEDVTRADAPATTIAEHVEERVPLPQGEGGSLPFTIRVPAHAMDGRSRYTVRVHVDVTGSSTVTSGDFVSAAAYPVSPDQGEVEVAVRRV</sequence>
<name>A0ABM7M835_9ACTN</name>
<dbReference type="EMBL" id="AP023356">
    <property type="protein sequence ID" value="BCJ47811.1"/>
    <property type="molecule type" value="Genomic_DNA"/>
</dbReference>
<dbReference type="Proteomes" id="UP000676967">
    <property type="component" value="Chromosome"/>
</dbReference>
<accession>A0ABM7M835</accession>